<feature type="transmembrane region" description="Helical" evidence="1">
    <location>
        <begin position="12"/>
        <end position="32"/>
    </location>
</feature>
<feature type="transmembrane region" description="Helical" evidence="1">
    <location>
        <begin position="39"/>
        <end position="58"/>
    </location>
</feature>
<name>A0A812UZH3_SYMPI</name>
<comment type="caution">
    <text evidence="2">The sequence shown here is derived from an EMBL/GenBank/DDBJ whole genome shotgun (WGS) entry which is preliminary data.</text>
</comment>
<protein>
    <submittedName>
        <fullName evidence="2">Uncharacterized protein</fullName>
    </submittedName>
</protein>
<reference evidence="2" key="1">
    <citation type="submission" date="2021-02" db="EMBL/GenBank/DDBJ databases">
        <authorList>
            <person name="Dougan E. K."/>
            <person name="Rhodes N."/>
            <person name="Thang M."/>
            <person name="Chan C."/>
        </authorList>
    </citation>
    <scope>NUCLEOTIDE SEQUENCE</scope>
</reference>
<dbReference type="AlphaFoldDB" id="A0A812UZH3"/>
<accession>A0A812UZH3</accession>
<feature type="transmembrane region" description="Helical" evidence="1">
    <location>
        <begin position="133"/>
        <end position="151"/>
    </location>
</feature>
<keyword evidence="1" id="KW-0812">Transmembrane</keyword>
<evidence type="ECO:0000256" key="1">
    <source>
        <dbReference type="SAM" id="Phobius"/>
    </source>
</evidence>
<dbReference type="OrthoDB" id="445145at2759"/>
<feature type="transmembrane region" description="Helical" evidence="1">
    <location>
        <begin position="64"/>
        <end position="92"/>
    </location>
</feature>
<keyword evidence="1" id="KW-0472">Membrane</keyword>
<proteinExistence type="predicted"/>
<dbReference type="Proteomes" id="UP000649617">
    <property type="component" value="Unassembled WGS sequence"/>
</dbReference>
<evidence type="ECO:0000313" key="2">
    <source>
        <dbReference type="EMBL" id="CAE7592978.1"/>
    </source>
</evidence>
<evidence type="ECO:0000313" key="3">
    <source>
        <dbReference type="Proteomes" id="UP000649617"/>
    </source>
</evidence>
<keyword evidence="3" id="KW-1185">Reference proteome</keyword>
<sequence length="183" mass="20065">MLIAEQGLGLDVISIFYTLEGLLQAVLTILVMPWLDTNMFWKFFLSTWVILVSAPLSICVLDRIHWFCHLLTLLVVDVTLGVATGLMSVVLLRALPWEYITTFHTQVSALGGLAVGASFVQMPLRSAAGSWEAASLIGHGIPAFLLLVVYATHRHAMRKFWEVLADPIQLPGSTLDPGCCTLS</sequence>
<keyword evidence="1" id="KW-1133">Transmembrane helix</keyword>
<dbReference type="EMBL" id="CAJNIZ010039668">
    <property type="protein sequence ID" value="CAE7592978.1"/>
    <property type="molecule type" value="Genomic_DNA"/>
</dbReference>
<gene>
    <name evidence="2" type="ORF">SPIL2461_LOCUS15790</name>
</gene>
<organism evidence="2 3">
    <name type="scientific">Symbiodinium pilosum</name>
    <name type="common">Dinoflagellate</name>
    <dbReference type="NCBI Taxonomy" id="2952"/>
    <lineage>
        <taxon>Eukaryota</taxon>
        <taxon>Sar</taxon>
        <taxon>Alveolata</taxon>
        <taxon>Dinophyceae</taxon>
        <taxon>Suessiales</taxon>
        <taxon>Symbiodiniaceae</taxon>
        <taxon>Symbiodinium</taxon>
    </lineage>
</organism>